<dbReference type="InterPro" id="IPR051045">
    <property type="entry name" value="TonB-dependent_transducer"/>
</dbReference>
<dbReference type="Gene3D" id="3.30.1150.10">
    <property type="match status" value="1"/>
</dbReference>
<keyword evidence="5" id="KW-0997">Cell inner membrane</keyword>
<evidence type="ECO:0000313" key="13">
    <source>
        <dbReference type="Proteomes" id="UP000297739"/>
    </source>
</evidence>
<evidence type="ECO:0000256" key="9">
    <source>
        <dbReference type="ARBA" id="ARBA00023136"/>
    </source>
</evidence>
<keyword evidence="3" id="KW-0813">Transport</keyword>
<comment type="subcellular location">
    <subcellularLocation>
        <location evidence="1">Cell inner membrane</location>
        <topology evidence="1">Single-pass membrane protein</topology>
        <orientation evidence="1">Periplasmic side</orientation>
    </subcellularLocation>
</comment>
<dbReference type="OrthoDB" id="1039448at2"/>
<evidence type="ECO:0000256" key="8">
    <source>
        <dbReference type="ARBA" id="ARBA00022989"/>
    </source>
</evidence>
<protein>
    <submittedName>
        <fullName evidence="12">Energy transducer TonB</fullName>
    </submittedName>
</protein>
<dbReference type="InterPro" id="IPR037682">
    <property type="entry name" value="TonB_C"/>
</dbReference>
<keyword evidence="6 10" id="KW-0812">Transmembrane</keyword>
<dbReference type="PANTHER" id="PTHR33446:SF2">
    <property type="entry name" value="PROTEIN TONB"/>
    <property type="match status" value="1"/>
</dbReference>
<evidence type="ECO:0000256" key="3">
    <source>
        <dbReference type="ARBA" id="ARBA00022448"/>
    </source>
</evidence>
<keyword evidence="13" id="KW-1185">Reference proteome</keyword>
<dbReference type="AlphaFoldDB" id="A0A4Z0PLU4"/>
<dbReference type="RefSeq" id="WP_135497145.1">
    <property type="nucleotide sequence ID" value="NZ_SRLD01000012.1"/>
</dbReference>
<organism evidence="12 13">
    <name type="scientific">Hymenobacter elongatus</name>
    <dbReference type="NCBI Taxonomy" id="877208"/>
    <lineage>
        <taxon>Bacteria</taxon>
        <taxon>Pseudomonadati</taxon>
        <taxon>Bacteroidota</taxon>
        <taxon>Cytophagia</taxon>
        <taxon>Cytophagales</taxon>
        <taxon>Hymenobacteraceae</taxon>
        <taxon>Hymenobacter</taxon>
    </lineage>
</organism>
<keyword evidence="7" id="KW-0653">Protein transport</keyword>
<dbReference type="PROSITE" id="PS52015">
    <property type="entry name" value="TONB_CTD"/>
    <property type="match status" value="1"/>
</dbReference>
<dbReference type="InterPro" id="IPR006260">
    <property type="entry name" value="TonB/TolA_C"/>
</dbReference>
<keyword evidence="9 10" id="KW-0472">Membrane</keyword>
<name>A0A4Z0PLU4_9BACT</name>
<evidence type="ECO:0000256" key="4">
    <source>
        <dbReference type="ARBA" id="ARBA00022475"/>
    </source>
</evidence>
<dbReference type="SUPFAM" id="SSF74653">
    <property type="entry name" value="TolA/TonB C-terminal domain"/>
    <property type="match status" value="1"/>
</dbReference>
<keyword evidence="8 10" id="KW-1133">Transmembrane helix</keyword>
<dbReference type="GO" id="GO:0098797">
    <property type="term" value="C:plasma membrane protein complex"/>
    <property type="evidence" value="ECO:0007669"/>
    <property type="project" value="TreeGrafter"/>
</dbReference>
<accession>A0A4Z0PLU4</accession>
<comment type="similarity">
    <text evidence="2">Belongs to the TonB family.</text>
</comment>
<feature type="domain" description="TonB C-terminal" evidence="11">
    <location>
        <begin position="186"/>
        <end position="276"/>
    </location>
</feature>
<evidence type="ECO:0000256" key="6">
    <source>
        <dbReference type="ARBA" id="ARBA00022692"/>
    </source>
</evidence>
<evidence type="ECO:0000256" key="2">
    <source>
        <dbReference type="ARBA" id="ARBA00006555"/>
    </source>
</evidence>
<evidence type="ECO:0000313" key="12">
    <source>
        <dbReference type="EMBL" id="TGE17153.1"/>
    </source>
</evidence>
<evidence type="ECO:0000259" key="11">
    <source>
        <dbReference type="PROSITE" id="PS52015"/>
    </source>
</evidence>
<dbReference type="GO" id="GO:0031992">
    <property type="term" value="F:energy transducer activity"/>
    <property type="evidence" value="ECO:0007669"/>
    <property type="project" value="InterPro"/>
</dbReference>
<evidence type="ECO:0000256" key="1">
    <source>
        <dbReference type="ARBA" id="ARBA00004383"/>
    </source>
</evidence>
<evidence type="ECO:0000256" key="5">
    <source>
        <dbReference type="ARBA" id="ARBA00022519"/>
    </source>
</evidence>
<evidence type="ECO:0000256" key="7">
    <source>
        <dbReference type="ARBA" id="ARBA00022927"/>
    </source>
</evidence>
<keyword evidence="4" id="KW-1003">Cell membrane</keyword>
<dbReference type="PRINTS" id="PR01374">
    <property type="entry name" value="TONBPROTEIN"/>
</dbReference>
<comment type="caution">
    <text evidence="12">The sequence shown here is derived from an EMBL/GenBank/DDBJ whole genome shotgun (WGS) entry which is preliminary data.</text>
</comment>
<dbReference type="GO" id="GO:0055085">
    <property type="term" value="P:transmembrane transport"/>
    <property type="evidence" value="ECO:0007669"/>
    <property type="project" value="InterPro"/>
</dbReference>
<dbReference type="GO" id="GO:0015031">
    <property type="term" value="P:protein transport"/>
    <property type="evidence" value="ECO:0007669"/>
    <property type="project" value="UniProtKB-KW"/>
</dbReference>
<sequence length="276" mass="29248">MSILNLHTASLDQIVFEGRNKAYGAFVLRQVYNRHLARALAITVALCLVLVSIPLVVQRLWPAAVPLAKDPLKDMIQLTDVVMTQPKPALPATPAARAQPMAVVTPQPATTLQKVVPDDALLKPQPTTDAVITNDNILADIAPSGATTAGTGVGTPGAAGTDSGAATVAPPAKPFVYVEVMPEFAGGISALRQYMQRNLHFPRQALAAAISGKVFVSFTVQADGSISDVQVLKGLGYGTDEEAARVVSNMPSWTPGRQNSRPVAVRYTLPITFQYE</sequence>
<reference evidence="12 13" key="1">
    <citation type="submission" date="2019-04" db="EMBL/GenBank/DDBJ databases">
        <authorList>
            <person name="Feng G."/>
            <person name="Zhang J."/>
            <person name="Zhu H."/>
        </authorList>
    </citation>
    <scope>NUCLEOTIDE SEQUENCE [LARGE SCALE GENOMIC DNA]</scope>
    <source>
        <strain evidence="12 13">JCM 17223</strain>
    </source>
</reference>
<dbReference type="PANTHER" id="PTHR33446">
    <property type="entry name" value="PROTEIN TONB-RELATED"/>
    <property type="match status" value="1"/>
</dbReference>
<dbReference type="Proteomes" id="UP000297739">
    <property type="component" value="Unassembled WGS sequence"/>
</dbReference>
<dbReference type="GO" id="GO:0015891">
    <property type="term" value="P:siderophore transport"/>
    <property type="evidence" value="ECO:0007669"/>
    <property type="project" value="InterPro"/>
</dbReference>
<feature type="transmembrane region" description="Helical" evidence="10">
    <location>
        <begin position="39"/>
        <end position="61"/>
    </location>
</feature>
<dbReference type="Pfam" id="PF03544">
    <property type="entry name" value="TonB_C"/>
    <property type="match status" value="1"/>
</dbReference>
<proteinExistence type="inferred from homology"/>
<dbReference type="NCBIfam" id="TIGR01352">
    <property type="entry name" value="tonB_Cterm"/>
    <property type="match status" value="1"/>
</dbReference>
<dbReference type="GO" id="GO:0030288">
    <property type="term" value="C:outer membrane-bounded periplasmic space"/>
    <property type="evidence" value="ECO:0007669"/>
    <property type="project" value="InterPro"/>
</dbReference>
<dbReference type="EMBL" id="SRLD01000012">
    <property type="protein sequence ID" value="TGE17153.1"/>
    <property type="molecule type" value="Genomic_DNA"/>
</dbReference>
<gene>
    <name evidence="12" type="ORF">E5J99_07730</name>
</gene>
<dbReference type="InterPro" id="IPR003538">
    <property type="entry name" value="TonB"/>
</dbReference>
<evidence type="ECO:0000256" key="10">
    <source>
        <dbReference type="SAM" id="Phobius"/>
    </source>
</evidence>